<feature type="compositionally biased region" description="Polar residues" evidence="5">
    <location>
        <begin position="205"/>
        <end position="235"/>
    </location>
</feature>
<dbReference type="GO" id="GO:0005634">
    <property type="term" value="C:nucleus"/>
    <property type="evidence" value="ECO:0007669"/>
    <property type="project" value="UniProtKB-SubCell"/>
</dbReference>
<evidence type="ECO:0000256" key="1">
    <source>
        <dbReference type="ARBA" id="ARBA00004123"/>
    </source>
</evidence>
<keyword evidence="3" id="KW-0804">Transcription</keyword>
<evidence type="ECO:0000259" key="6">
    <source>
        <dbReference type="PROSITE" id="PS50888"/>
    </source>
</evidence>
<dbReference type="CDD" id="cd11387">
    <property type="entry name" value="bHLHzip_USF_MITF"/>
    <property type="match status" value="1"/>
</dbReference>
<dbReference type="PANTHER" id="PTHR46117">
    <property type="entry name" value="FI24210P1"/>
    <property type="match status" value="1"/>
</dbReference>
<dbReference type="SMART" id="SM00353">
    <property type="entry name" value="HLH"/>
    <property type="match status" value="1"/>
</dbReference>
<keyword evidence="4" id="KW-0539">Nucleus</keyword>
<comment type="caution">
    <text evidence="7">The sequence shown here is derived from an EMBL/GenBank/DDBJ whole genome shotgun (WGS) entry which is preliminary data.</text>
</comment>
<evidence type="ECO:0000256" key="2">
    <source>
        <dbReference type="ARBA" id="ARBA00023015"/>
    </source>
</evidence>
<protein>
    <recommendedName>
        <fullName evidence="6">BHLH domain-containing protein</fullName>
    </recommendedName>
</protein>
<feature type="region of interest" description="Disordered" evidence="5">
    <location>
        <begin position="267"/>
        <end position="299"/>
    </location>
</feature>
<comment type="subcellular location">
    <subcellularLocation>
        <location evidence="1">Nucleus</location>
    </subcellularLocation>
</comment>
<feature type="domain" description="BHLH" evidence="6">
    <location>
        <begin position="291"/>
        <end position="398"/>
    </location>
</feature>
<evidence type="ECO:0000313" key="7">
    <source>
        <dbReference type="EMBL" id="MDI1490731.1"/>
    </source>
</evidence>
<dbReference type="InterPro" id="IPR036638">
    <property type="entry name" value="HLH_DNA-bd_sf"/>
</dbReference>
<evidence type="ECO:0000256" key="5">
    <source>
        <dbReference type="SAM" id="MobiDB-lite"/>
    </source>
</evidence>
<organism evidence="7 8">
    <name type="scientific">Ramalina farinacea</name>
    <dbReference type="NCBI Taxonomy" id="258253"/>
    <lineage>
        <taxon>Eukaryota</taxon>
        <taxon>Fungi</taxon>
        <taxon>Dikarya</taxon>
        <taxon>Ascomycota</taxon>
        <taxon>Pezizomycotina</taxon>
        <taxon>Lecanoromycetes</taxon>
        <taxon>OSLEUM clade</taxon>
        <taxon>Lecanoromycetidae</taxon>
        <taxon>Lecanorales</taxon>
        <taxon>Lecanorineae</taxon>
        <taxon>Ramalinaceae</taxon>
        <taxon>Ramalina</taxon>
    </lineage>
</organism>
<name>A0AA43QQD9_9LECA</name>
<proteinExistence type="predicted"/>
<feature type="region of interest" description="Disordered" evidence="5">
    <location>
        <begin position="153"/>
        <end position="254"/>
    </location>
</feature>
<dbReference type="GO" id="GO:0000981">
    <property type="term" value="F:DNA-binding transcription factor activity, RNA polymerase II-specific"/>
    <property type="evidence" value="ECO:0007669"/>
    <property type="project" value="TreeGrafter"/>
</dbReference>
<dbReference type="PROSITE" id="PS50888">
    <property type="entry name" value="BHLH"/>
    <property type="match status" value="1"/>
</dbReference>
<dbReference type="SUPFAM" id="SSF47459">
    <property type="entry name" value="HLH, helix-loop-helix DNA-binding domain"/>
    <property type="match status" value="1"/>
</dbReference>
<dbReference type="InterPro" id="IPR051732">
    <property type="entry name" value="USF"/>
</dbReference>
<dbReference type="PANTHER" id="PTHR46117:SF3">
    <property type="entry name" value="FI24210P1"/>
    <property type="match status" value="1"/>
</dbReference>
<gene>
    <name evidence="7" type="ORF">OHK93_001935</name>
</gene>
<accession>A0AA43QQD9</accession>
<dbReference type="Proteomes" id="UP001161017">
    <property type="component" value="Unassembled WGS sequence"/>
</dbReference>
<keyword evidence="2" id="KW-0805">Transcription regulation</keyword>
<evidence type="ECO:0000256" key="4">
    <source>
        <dbReference type="ARBA" id="ARBA00023242"/>
    </source>
</evidence>
<keyword evidence="8" id="KW-1185">Reference proteome</keyword>
<evidence type="ECO:0000313" key="8">
    <source>
        <dbReference type="Proteomes" id="UP001161017"/>
    </source>
</evidence>
<feature type="region of interest" description="Disordered" evidence="5">
    <location>
        <begin position="358"/>
        <end position="384"/>
    </location>
</feature>
<evidence type="ECO:0000256" key="3">
    <source>
        <dbReference type="ARBA" id="ARBA00023163"/>
    </source>
</evidence>
<dbReference type="GO" id="GO:0000978">
    <property type="term" value="F:RNA polymerase II cis-regulatory region sequence-specific DNA binding"/>
    <property type="evidence" value="ECO:0007669"/>
    <property type="project" value="TreeGrafter"/>
</dbReference>
<sequence length="525" mass="57745">MAGTGASSPFIKDEPDDFNTYMNLNSSNQNFNMNVGQGFGQGQNQSHDPNRPNLSMQNGAYGFNMTPQQNMPSSFNMANSSIDDDELLNLDLSDPSQHHQFNQQQGNNAQYFQSQGGRQLNGQYSSTPDGAPIQSPFANGSFNYAGFTNMQQSVGPSSQVRPGGANAQSYVGGRPTSHIMNRQGSDSRSPLTPRTPGISALHLETPQSGSLPSQPINYNNQHKRTSGQWESNPDSLHSHADTPISSPNYHANHAPISDILKSGKHASLPAKVDPSHHGYGNPQSQEAKRRRRRESHNLVERRRRDNINEKIQELSHLVPQHRLEDEKVRKHIMNNSPLSPTLAATGMSPPQATSLLAGGNGRRATSGSISLGIPPEDKDKGPNKGDILNGSVSWMRDLMWALYQKFNQEDELRETLSSQGRSWPFTQMEDEKRMRSELIAAMESNDPMSFMYTRGPGSGLRVPSHTNAAGEPIDSSNMGTISPQSLSPGDHSGGYQMNDMSGMGGNQPYFDQPFKEEDEYTMEMN</sequence>
<reference evidence="7" key="1">
    <citation type="journal article" date="2023" name="Genome Biol. Evol.">
        <title>First Whole Genome Sequence and Flow Cytometry Genome Size Data for the Lichen-Forming Fungus Ramalina farinacea (Ascomycota).</title>
        <authorList>
            <person name="Llewellyn T."/>
            <person name="Mian S."/>
            <person name="Hill R."/>
            <person name="Leitch I.J."/>
            <person name="Gaya E."/>
        </authorList>
    </citation>
    <scope>NUCLEOTIDE SEQUENCE</scope>
    <source>
        <strain evidence="7">LIQ254RAFAR</strain>
    </source>
</reference>
<dbReference type="Gene3D" id="4.10.280.10">
    <property type="entry name" value="Helix-loop-helix DNA-binding domain"/>
    <property type="match status" value="1"/>
</dbReference>
<dbReference type="AlphaFoldDB" id="A0AA43QQD9"/>
<dbReference type="GO" id="GO:0046983">
    <property type="term" value="F:protein dimerization activity"/>
    <property type="evidence" value="ECO:0007669"/>
    <property type="project" value="InterPro"/>
</dbReference>
<dbReference type="InterPro" id="IPR011598">
    <property type="entry name" value="bHLH_dom"/>
</dbReference>
<dbReference type="EMBL" id="JAPUFD010000012">
    <property type="protein sequence ID" value="MDI1490731.1"/>
    <property type="molecule type" value="Genomic_DNA"/>
</dbReference>
<dbReference type="Pfam" id="PF00010">
    <property type="entry name" value="HLH"/>
    <property type="match status" value="1"/>
</dbReference>
<feature type="compositionally biased region" description="Polar residues" evidence="5">
    <location>
        <begin position="178"/>
        <end position="192"/>
    </location>
</feature>